<dbReference type="InterPro" id="IPR035969">
    <property type="entry name" value="Rab-GAP_TBC_sf"/>
</dbReference>
<dbReference type="Gene3D" id="1.10.472.80">
    <property type="entry name" value="Ypt/Rab-GAP domain of gyp1p, domain 3"/>
    <property type="match status" value="1"/>
</dbReference>
<evidence type="ECO:0000313" key="4">
    <source>
        <dbReference type="Proteomes" id="UP000422736"/>
    </source>
</evidence>
<dbReference type="PANTHER" id="PTHR20913:SF7">
    <property type="entry name" value="RE60063P"/>
    <property type="match status" value="1"/>
</dbReference>
<evidence type="ECO:0000259" key="2">
    <source>
        <dbReference type="PROSITE" id="PS50086"/>
    </source>
</evidence>
<evidence type="ECO:0000256" key="1">
    <source>
        <dbReference type="ARBA" id="ARBA00022468"/>
    </source>
</evidence>
<dbReference type="EMBL" id="CP015055">
    <property type="protein sequence ID" value="QGN14508.1"/>
    <property type="molecule type" value="Genomic_DNA"/>
</dbReference>
<sequence>MNSEWEETETSFDMASLSFISDLDQSKLKRVIISNALQNEDVKGLEQLGVSKFGFVNAQLRGKAWLSLLKSRVKGSSENKPLRQPHKDEYQVKLDVNRALSFISDEKRKLKLRDLLYDTIVKVLRKFPQLHYYQGYHEVISVFVLTCDPEILDTVVELFTLLYLRDYMMDSLQCTLEQLDVLSQFIIGRDEQLANVLQLTKRKPIFAIASVLTLLTHNFEYFEQDSPIFSIFDIIISTNNLSNIFVIYTELLVYFKEEILKQIKAFEADFENDMDVIHSVVQQTLLKLLRISAWDEILAQSRLRFDEESPKKYNFTKYVNRYSSLLPLVNSDESELIDILGKEIEWNESRKITKVSIKISPIIKWSLVIGIIAAVVKVGSSHTNTMHGSSLIESLKKVLST</sequence>
<dbReference type="PANTHER" id="PTHR20913">
    <property type="entry name" value="TBC1 DOMAIN FAMILY MEMBER 20/GTPASE"/>
    <property type="match status" value="1"/>
</dbReference>
<name>A0ABX6EQD1_KLUMA</name>
<reference evidence="3 4" key="2">
    <citation type="submission" date="2019-11" db="EMBL/GenBank/DDBJ databases">
        <authorList>
            <person name="Lu H."/>
        </authorList>
    </citation>
    <scope>NUCLEOTIDE SEQUENCE [LARGE SCALE GENOMIC DNA]</scope>
    <source>
        <strain evidence="3 4">FIM1</strain>
    </source>
</reference>
<evidence type="ECO:0000313" key="3">
    <source>
        <dbReference type="EMBL" id="QGN14508.1"/>
    </source>
</evidence>
<keyword evidence="1" id="KW-0343">GTPase activation</keyword>
<dbReference type="PROSITE" id="PS50086">
    <property type="entry name" value="TBC_RABGAP"/>
    <property type="match status" value="1"/>
</dbReference>
<dbReference type="InterPro" id="IPR000195">
    <property type="entry name" value="Rab-GAP-TBC_dom"/>
</dbReference>
<reference evidence="3 4" key="1">
    <citation type="submission" date="2016-03" db="EMBL/GenBank/DDBJ databases">
        <title>How can Kluyveromyces marxianus grow so fast - potential evolutionary course in Saccharomyces Complex revealed by comparative genomics.</title>
        <authorList>
            <person name="Mo W."/>
            <person name="Lu W."/>
            <person name="Yang X."/>
            <person name="Qi J."/>
            <person name="Lv H."/>
        </authorList>
    </citation>
    <scope>NUCLEOTIDE SEQUENCE [LARGE SCALE GENOMIC DNA]</scope>
    <source>
        <strain evidence="3 4">FIM1</strain>
    </source>
</reference>
<gene>
    <name evidence="3" type="primary">GYP8</name>
    <name evidence="3" type="ORF">FIM1_1169</name>
</gene>
<organism evidence="3 4">
    <name type="scientific">Kluyveromyces marxianus</name>
    <name type="common">Yeast</name>
    <name type="synonym">Candida kefyr</name>
    <dbReference type="NCBI Taxonomy" id="4911"/>
    <lineage>
        <taxon>Eukaryota</taxon>
        <taxon>Fungi</taxon>
        <taxon>Dikarya</taxon>
        <taxon>Ascomycota</taxon>
        <taxon>Saccharomycotina</taxon>
        <taxon>Saccharomycetes</taxon>
        <taxon>Saccharomycetales</taxon>
        <taxon>Saccharomycetaceae</taxon>
        <taxon>Kluyveromyces</taxon>
    </lineage>
</organism>
<dbReference type="InterPro" id="IPR045913">
    <property type="entry name" value="TBC20/Gyp8-like"/>
</dbReference>
<keyword evidence="4" id="KW-1185">Reference proteome</keyword>
<accession>A0ABX6EQD1</accession>
<dbReference type="Pfam" id="PF00566">
    <property type="entry name" value="RabGAP-TBC"/>
    <property type="match status" value="1"/>
</dbReference>
<proteinExistence type="predicted"/>
<dbReference type="SUPFAM" id="SSF47923">
    <property type="entry name" value="Ypt/Rab-GAP domain of gyp1p"/>
    <property type="match status" value="1"/>
</dbReference>
<protein>
    <submittedName>
        <fullName evidence="3">GTPase-activating protein GYP8</fullName>
    </submittedName>
</protein>
<feature type="domain" description="Rab-GAP TBC" evidence="2">
    <location>
        <begin position="55"/>
        <end position="239"/>
    </location>
</feature>
<dbReference type="Proteomes" id="UP000422736">
    <property type="component" value="Chromosome 2"/>
</dbReference>
<dbReference type="Gene3D" id="1.10.8.1310">
    <property type="match status" value="1"/>
</dbReference>